<dbReference type="SMART" id="SM00288">
    <property type="entry name" value="VHS"/>
    <property type="match status" value="1"/>
</dbReference>
<dbReference type="GO" id="GO:0043130">
    <property type="term" value="F:ubiquitin binding"/>
    <property type="evidence" value="ECO:0007669"/>
    <property type="project" value="InterPro"/>
</dbReference>
<dbReference type="PANTHER" id="PTHR46275:SF1">
    <property type="entry name" value="HEPATOCYTE GROWTH FACTOR-REGULATED TYROSINE KINASE SUBSTRATE"/>
    <property type="match status" value="1"/>
</dbReference>
<dbReference type="CDD" id="cd21387">
    <property type="entry name" value="GAT_Hrs"/>
    <property type="match status" value="1"/>
</dbReference>
<dbReference type="GO" id="GO:0008270">
    <property type="term" value="F:zinc ion binding"/>
    <property type="evidence" value="ECO:0007669"/>
    <property type="project" value="UniProtKB-KW"/>
</dbReference>
<evidence type="ECO:0000313" key="13">
    <source>
        <dbReference type="EMBL" id="EGT50420.1"/>
    </source>
</evidence>
<dbReference type="Proteomes" id="UP000008068">
    <property type="component" value="Unassembled WGS sequence"/>
</dbReference>
<keyword evidence="5" id="KW-0479">Metal-binding</keyword>
<evidence type="ECO:0000256" key="2">
    <source>
        <dbReference type="ARBA" id="ARBA00015450"/>
    </source>
</evidence>
<evidence type="ECO:0000256" key="5">
    <source>
        <dbReference type="ARBA" id="ARBA00022723"/>
    </source>
</evidence>
<dbReference type="GO" id="GO:0032456">
    <property type="term" value="P:endocytic recycling"/>
    <property type="evidence" value="ECO:0007669"/>
    <property type="project" value="TreeGrafter"/>
</dbReference>
<feature type="region of interest" description="Disordered" evidence="10">
    <location>
        <begin position="561"/>
        <end position="673"/>
    </location>
</feature>
<dbReference type="STRING" id="135651.G0PBB1"/>
<dbReference type="InterPro" id="IPR017455">
    <property type="entry name" value="Znf_FYVE-rel"/>
</dbReference>
<accession>G0PBB1</accession>
<evidence type="ECO:0000256" key="8">
    <source>
        <dbReference type="PROSITE-ProRule" id="PRU00091"/>
    </source>
</evidence>
<evidence type="ECO:0000256" key="7">
    <source>
        <dbReference type="ARBA" id="ARBA00022833"/>
    </source>
</evidence>
<dbReference type="InterPro" id="IPR011011">
    <property type="entry name" value="Znf_FYVE_PHD"/>
</dbReference>
<proteinExistence type="predicted"/>
<dbReference type="PIRSF" id="PIRSF036956">
    <property type="entry name" value="Hrs_Vps27"/>
    <property type="match status" value="1"/>
</dbReference>
<dbReference type="CDD" id="cd03569">
    <property type="entry name" value="VHS_Hrs"/>
    <property type="match status" value="1"/>
</dbReference>
<dbReference type="InterPro" id="IPR000306">
    <property type="entry name" value="Znf_FYVE"/>
</dbReference>
<dbReference type="PROSITE" id="PS50330">
    <property type="entry name" value="UIM"/>
    <property type="match status" value="1"/>
</dbReference>
<keyword evidence="7" id="KW-0862">Zinc</keyword>
<evidence type="ECO:0000256" key="10">
    <source>
        <dbReference type="SAM" id="MobiDB-lite"/>
    </source>
</evidence>
<feature type="compositionally biased region" description="Low complexity" evidence="10">
    <location>
        <begin position="620"/>
        <end position="656"/>
    </location>
</feature>
<evidence type="ECO:0000256" key="6">
    <source>
        <dbReference type="ARBA" id="ARBA00022771"/>
    </source>
</evidence>
<dbReference type="OrthoDB" id="957735at2759"/>
<dbReference type="InterPro" id="IPR008942">
    <property type="entry name" value="ENTH_VHS"/>
</dbReference>
<protein>
    <recommendedName>
        <fullName evidence="2">Hepatocyte growth factor-regulated tyrosine kinase substrate</fullName>
    </recommendedName>
</protein>
<dbReference type="GO" id="GO:0031623">
    <property type="term" value="P:receptor internalization"/>
    <property type="evidence" value="ECO:0007669"/>
    <property type="project" value="TreeGrafter"/>
</dbReference>
<dbReference type="CDD" id="cd15720">
    <property type="entry name" value="FYVE_Hrs"/>
    <property type="match status" value="1"/>
</dbReference>
<evidence type="ECO:0000256" key="1">
    <source>
        <dbReference type="ARBA" id="ARBA00004496"/>
    </source>
</evidence>
<dbReference type="eggNOG" id="KOG1818">
    <property type="taxonomic scope" value="Eukaryota"/>
</dbReference>
<dbReference type="EMBL" id="GL380207">
    <property type="protein sequence ID" value="EGT50420.1"/>
    <property type="molecule type" value="Genomic_DNA"/>
</dbReference>
<sequence>MASKFQKVLEQATDSTLVEPNWEGIILCTDMIRSGEVPAKPSLQAIRKRLQHENPHVVNHTLLVLDACVKNCGHKVHSEVATREFMEDFKNLVTENKYDEVKNKSLEMLQCWATAFANKPEYKMVVDTHNLMKLAGFDFPSLKEADAMFMAQVAPEWADGPECYRCRSVFTVFTRKHHCRACGQIFCDKCSSREMALPQFGIEKEVRVCETCYEKKVAEIRERYPALKKHLAAVAAGKKAASVNTDSEADRATKEKLLKEKEEEDLALAIAISQSEAEAKEKEKQNSLYSMYNGIKPETEFVGYKGAAETSSAPPADDTASDPLARYLNRDYWQQKKEGKVEEWAGASTMGAISATAPPPSEPSIAPSICSTLMGPDDNSLNAEIAAMSLGGTNGMNSSVSDDAKAQADDTMKWCQSIRDQVSVMDNRIRSNLARGRPVFNDSAIQDLFTKLTELHSHVLSRMHTLDEQRGYYEGLQDHLANIGEARQAIDEMRDEHERKRQERIAEEQRLRQAQMQQTLEMMRMKKHAMLMEQREQALQRFQQQQQEMAMRRQQQAYYNPQMGYGAPQGQPQQQQYYGYQQGQQAPNQYQPVQQQQQAQHQQYYNNYQGGSTIPQAVNQGPMQQSQQYQPQQQYPGYYQQQQGYQQQGAYQTQPQHPNYQNGAPAENGQYSQQHPGEIKHEQQNHMYHQQANTNGHNGYGKIDLLKLTTSEIAFPVDQSAVSAHSSQPQMAEQPLISFD</sequence>
<dbReference type="InParanoid" id="G0PBB1"/>
<dbReference type="InterPro" id="IPR017073">
    <property type="entry name" value="HGS/VPS27"/>
</dbReference>
<dbReference type="GO" id="GO:0035091">
    <property type="term" value="F:phosphatidylinositol binding"/>
    <property type="evidence" value="ECO:0007669"/>
    <property type="project" value="InterPro"/>
</dbReference>
<feature type="domain" description="VHS" evidence="12">
    <location>
        <begin position="12"/>
        <end position="140"/>
    </location>
</feature>
<dbReference type="Pfam" id="PF12210">
    <property type="entry name" value="Hrs_helical"/>
    <property type="match status" value="1"/>
</dbReference>
<dbReference type="InterPro" id="IPR024641">
    <property type="entry name" value="HRS_helical"/>
</dbReference>
<keyword evidence="9" id="KW-0175">Coiled coil</keyword>
<evidence type="ECO:0000313" key="14">
    <source>
        <dbReference type="Proteomes" id="UP000008068"/>
    </source>
</evidence>
<dbReference type="InterPro" id="IPR002014">
    <property type="entry name" value="VHS_dom"/>
</dbReference>
<feature type="domain" description="FYVE-type" evidence="11">
    <location>
        <begin position="157"/>
        <end position="217"/>
    </location>
</feature>
<dbReference type="PROSITE" id="PS50178">
    <property type="entry name" value="ZF_FYVE"/>
    <property type="match status" value="1"/>
</dbReference>
<evidence type="ECO:0000256" key="4">
    <source>
        <dbReference type="ARBA" id="ARBA00022553"/>
    </source>
</evidence>
<name>G0PBB1_CAEBE</name>
<dbReference type="Pfam" id="PF01363">
    <property type="entry name" value="FYVE"/>
    <property type="match status" value="1"/>
</dbReference>
<dbReference type="PROSITE" id="PS50179">
    <property type="entry name" value="VHS"/>
    <property type="match status" value="1"/>
</dbReference>
<keyword evidence="3" id="KW-0963">Cytoplasm</keyword>
<feature type="coiled-coil region" evidence="9">
    <location>
        <begin position="476"/>
        <end position="548"/>
    </location>
</feature>
<dbReference type="Gene3D" id="3.30.40.10">
    <property type="entry name" value="Zinc/RING finger domain, C3HC4 (zinc finger)"/>
    <property type="match status" value="1"/>
</dbReference>
<dbReference type="GO" id="GO:0005769">
    <property type="term" value="C:early endosome"/>
    <property type="evidence" value="ECO:0007669"/>
    <property type="project" value="TreeGrafter"/>
</dbReference>
<dbReference type="InterPro" id="IPR003903">
    <property type="entry name" value="UIM_dom"/>
</dbReference>
<dbReference type="AlphaFoldDB" id="G0PBB1"/>
<organism evidence="14">
    <name type="scientific">Caenorhabditis brenneri</name>
    <name type="common">Nematode worm</name>
    <dbReference type="NCBI Taxonomy" id="135651"/>
    <lineage>
        <taxon>Eukaryota</taxon>
        <taxon>Metazoa</taxon>
        <taxon>Ecdysozoa</taxon>
        <taxon>Nematoda</taxon>
        <taxon>Chromadorea</taxon>
        <taxon>Rhabditida</taxon>
        <taxon>Rhabditina</taxon>
        <taxon>Rhabditomorpha</taxon>
        <taxon>Rhabditoidea</taxon>
        <taxon>Rhabditidae</taxon>
        <taxon>Peloderinae</taxon>
        <taxon>Caenorhabditis</taxon>
    </lineage>
</organism>
<keyword evidence="14" id="KW-1185">Reference proteome</keyword>
<dbReference type="PANTHER" id="PTHR46275">
    <property type="entry name" value="HEPATOCYTE GROWTH FACTOR-REGULATED TYROSINE KINASE SUBSTRATE"/>
    <property type="match status" value="1"/>
</dbReference>
<keyword evidence="6 8" id="KW-0863">Zinc-finger</keyword>
<dbReference type="HOGENOM" id="CLU_013062_0_0_1"/>
<reference evidence="14" key="1">
    <citation type="submission" date="2011-07" db="EMBL/GenBank/DDBJ databases">
        <authorList>
            <consortium name="Caenorhabditis brenneri Sequencing and Analysis Consortium"/>
            <person name="Wilson R.K."/>
        </authorList>
    </citation>
    <scope>NUCLEOTIDE SEQUENCE [LARGE SCALE GENOMIC DNA]</scope>
    <source>
        <strain evidence="14">PB2801</strain>
    </source>
</reference>
<evidence type="ECO:0000259" key="11">
    <source>
        <dbReference type="PROSITE" id="PS50178"/>
    </source>
</evidence>
<dbReference type="Pfam" id="PF00790">
    <property type="entry name" value="VHS"/>
    <property type="match status" value="1"/>
</dbReference>
<comment type="subcellular location">
    <subcellularLocation>
        <location evidence="1">Cytoplasm</location>
    </subcellularLocation>
</comment>
<dbReference type="InterPro" id="IPR013083">
    <property type="entry name" value="Znf_RING/FYVE/PHD"/>
</dbReference>
<dbReference type="OMA" id="MILHQRQ"/>
<dbReference type="Gene3D" id="1.20.5.1940">
    <property type="match status" value="1"/>
</dbReference>
<feature type="compositionally biased region" description="Low complexity" evidence="10">
    <location>
        <begin position="561"/>
        <end position="611"/>
    </location>
</feature>
<keyword evidence="4" id="KW-0597">Phosphoprotein</keyword>
<dbReference type="SMART" id="SM00064">
    <property type="entry name" value="FYVE"/>
    <property type="match status" value="1"/>
</dbReference>
<evidence type="ECO:0000259" key="12">
    <source>
        <dbReference type="PROSITE" id="PS50179"/>
    </source>
</evidence>
<dbReference type="FunCoup" id="G0PBB1">
    <property type="interactions" value="2835"/>
</dbReference>
<dbReference type="Gene3D" id="1.25.40.90">
    <property type="match status" value="1"/>
</dbReference>
<gene>
    <name evidence="13" type="ORF">CAEBREN_07693</name>
</gene>
<evidence type="ECO:0000256" key="3">
    <source>
        <dbReference type="ARBA" id="ARBA00022490"/>
    </source>
</evidence>
<evidence type="ECO:0000256" key="9">
    <source>
        <dbReference type="SAM" id="Coils"/>
    </source>
</evidence>
<dbReference type="SUPFAM" id="SSF57903">
    <property type="entry name" value="FYVE/PHD zinc finger"/>
    <property type="match status" value="1"/>
</dbReference>
<dbReference type="SUPFAM" id="SSF48464">
    <property type="entry name" value="ENTH/VHS domain"/>
    <property type="match status" value="1"/>
</dbReference>